<sequence>MDKDKTLKITIITVSYNAAETIEQTILSVVNQTYDNIEYIIIDGGSTDGTVDIIKKYEDQIAHWESEPDKGIYDAMNKGIDAAIGEYIYFIGADDELYDVNAIDKICRELLKFPRIDVCCGCVIAVDNKLKLQKNMGGHILKKDILCGIMTPHQGMFVKRTLLLKYKFNCDYKIAADFDVFIQLAIKNSIIHFSDIIVAKYNIGGYSSNFNLLYHEYEQILYKRSTIDSMRRFSVRKRKNLFKFKLECILPRRLVYFLKKMNGWKDRILVKR</sequence>
<dbReference type="RefSeq" id="WP_147666879.1">
    <property type="nucleotide sequence ID" value="NZ_CP120678.1"/>
</dbReference>
<dbReference type="PANTHER" id="PTHR22916:SF67">
    <property type="entry name" value="COLANIC ACID BIOSYNTHESIS GLYCOSYL TRANSFERASE WCAE-RELATED"/>
    <property type="match status" value="1"/>
</dbReference>
<dbReference type="EMBL" id="CP120678">
    <property type="protein sequence ID" value="WIW71093.1"/>
    <property type="molecule type" value="Genomic_DNA"/>
</dbReference>
<dbReference type="KEGG" id="sgbi:P3F81_01840"/>
<dbReference type="Gene3D" id="3.90.550.10">
    <property type="entry name" value="Spore Coat Polysaccharide Biosynthesis Protein SpsA, Chain A"/>
    <property type="match status" value="1"/>
</dbReference>
<protein>
    <submittedName>
        <fullName evidence="2">Glycosyltransferase family 2 protein</fullName>
    </submittedName>
</protein>
<reference evidence="2" key="1">
    <citation type="submission" date="2023-03" db="EMBL/GenBank/DDBJ databases">
        <title>Selenobaculum gbiensis gen. nov. sp. nov., a new bacterium isolated from the gut microbiota of IBD patient.</title>
        <authorList>
            <person name="Yeo S."/>
            <person name="Park H."/>
            <person name="Huh C.S."/>
        </authorList>
    </citation>
    <scope>NUCLEOTIDE SEQUENCE</scope>
    <source>
        <strain evidence="2">ICN-92133</strain>
    </source>
</reference>
<feature type="domain" description="Glycosyltransferase 2-like" evidence="1">
    <location>
        <begin position="10"/>
        <end position="136"/>
    </location>
</feature>
<dbReference type="SUPFAM" id="SSF53448">
    <property type="entry name" value="Nucleotide-diphospho-sugar transferases"/>
    <property type="match status" value="1"/>
</dbReference>
<keyword evidence="3" id="KW-1185">Reference proteome</keyword>
<dbReference type="InterPro" id="IPR029044">
    <property type="entry name" value="Nucleotide-diphossugar_trans"/>
</dbReference>
<name>A0A9Y2AJC4_9FIRM</name>
<dbReference type="Proteomes" id="UP001243623">
    <property type="component" value="Chromosome"/>
</dbReference>
<evidence type="ECO:0000313" key="2">
    <source>
        <dbReference type="EMBL" id="WIW71093.1"/>
    </source>
</evidence>
<accession>A0A9Y2AJC4</accession>
<dbReference type="CDD" id="cd06433">
    <property type="entry name" value="GT_2_WfgS_like"/>
    <property type="match status" value="1"/>
</dbReference>
<dbReference type="PANTHER" id="PTHR22916">
    <property type="entry name" value="GLYCOSYLTRANSFERASE"/>
    <property type="match status" value="1"/>
</dbReference>
<dbReference type="InterPro" id="IPR001173">
    <property type="entry name" value="Glyco_trans_2-like"/>
</dbReference>
<organism evidence="2 3">
    <name type="scientific">Selenobaculum gibii</name>
    <dbReference type="NCBI Taxonomy" id="3054208"/>
    <lineage>
        <taxon>Bacteria</taxon>
        <taxon>Bacillati</taxon>
        <taxon>Bacillota</taxon>
        <taxon>Negativicutes</taxon>
        <taxon>Selenomonadales</taxon>
        <taxon>Selenomonadaceae</taxon>
        <taxon>Selenobaculum</taxon>
    </lineage>
</organism>
<dbReference type="Pfam" id="PF00535">
    <property type="entry name" value="Glycos_transf_2"/>
    <property type="match status" value="1"/>
</dbReference>
<evidence type="ECO:0000313" key="3">
    <source>
        <dbReference type="Proteomes" id="UP001243623"/>
    </source>
</evidence>
<proteinExistence type="predicted"/>
<gene>
    <name evidence="2" type="ORF">P3F81_01840</name>
</gene>
<dbReference type="AlphaFoldDB" id="A0A9Y2AJC4"/>
<evidence type="ECO:0000259" key="1">
    <source>
        <dbReference type="Pfam" id="PF00535"/>
    </source>
</evidence>